<dbReference type="SMART" id="SM00422">
    <property type="entry name" value="HTH_MERR"/>
    <property type="match status" value="1"/>
</dbReference>
<dbReference type="InterPro" id="IPR047057">
    <property type="entry name" value="MerR_fam"/>
</dbReference>
<dbReference type="PANTHER" id="PTHR30204:SF15">
    <property type="entry name" value="BLL5018 PROTEIN"/>
    <property type="match status" value="1"/>
</dbReference>
<organism evidence="1 2">
    <name type="scientific">Thermosulfuriphilus ammonigenes</name>
    <dbReference type="NCBI Taxonomy" id="1936021"/>
    <lineage>
        <taxon>Bacteria</taxon>
        <taxon>Pseudomonadati</taxon>
        <taxon>Thermodesulfobacteriota</taxon>
        <taxon>Thermodesulfobacteria</taxon>
        <taxon>Thermodesulfobacteriales</taxon>
        <taxon>Thermodesulfobacteriaceae</taxon>
        <taxon>Thermosulfuriphilus</taxon>
    </lineage>
</organism>
<dbReference type="GO" id="GO:0003700">
    <property type="term" value="F:DNA-binding transcription factor activity"/>
    <property type="evidence" value="ECO:0007669"/>
    <property type="project" value="InterPro"/>
</dbReference>
<dbReference type="GO" id="GO:0003677">
    <property type="term" value="F:DNA binding"/>
    <property type="evidence" value="ECO:0007669"/>
    <property type="project" value="InterPro"/>
</dbReference>
<keyword evidence="2" id="KW-1185">Reference proteome</keyword>
<evidence type="ECO:0000313" key="1">
    <source>
        <dbReference type="EMBL" id="QIJ72418.1"/>
    </source>
</evidence>
<accession>A0A6G7PY94</accession>
<dbReference type="Proteomes" id="UP000502179">
    <property type="component" value="Chromosome"/>
</dbReference>
<dbReference type="SUPFAM" id="SSF46955">
    <property type="entry name" value="Putative DNA-binding domain"/>
    <property type="match status" value="1"/>
</dbReference>
<reference evidence="1 2" key="1">
    <citation type="submission" date="2020-02" db="EMBL/GenBank/DDBJ databases">
        <title>Genome analysis of Thermosulfuriphilus ammonigenes ST65T, an anaerobic thermophilic chemolithoautotrophic bacterium isolated from a deep-sea hydrothermal vent.</title>
        <authorList>
            <person name="Slobodkina G."/>
            <person name="Allioux M."/>
            <person name="Merkel A."/>
            <person name="Alain K."/>
            <person name="Jebbar M."/>
            <person name="Slobodkin A."/>
        </authorList>
    </citation>
    <scope>NUCLEOTIDE SEQUENCE [LARGE SCALE GENOMIC DNA]</scope>
    <source>
        <strain evidence="1 2">ST65</strain>
    </source>
</reference>
<dbReference type="InterPro" id="IPR000551">
    <property type="entry name" value="MerR-type_HTH_dom"/>
</dbReference>
<proteinExistence type="predicted"/>
<dbReference type="CDD" id="cd04765">
    <property type="entry name" value="HTH_MlrA-like_sg2"/>
    <property type="match status" value="1"/>
</dbReference>
<sequence length="106" mass="12572">MAKEAAIPKKAYFRIGEVAEICGLEPHVLRYWEREFPQIRPKRVAGQRLYRRKDVETILQIKKLLYDEGFTIAGARKRLAEKPTHQSLLQEIKRELLELKELLERD</sequence>
<dbReference type="InterPro" id="IPR009061">
    <property type="entry name" value="DNA-bd_dom_put_sf"/>
</dbReference>
<dbReference type="PANTHER" id="PTHR30204">
    <property type="entry name" value="REDOX-CYCLING DRUG-SENSING TRANSCRIPTIONAL ACTIVATOR SOXR"/>
    <property type="match status" value="1"/>
</dbReference>
<dbReference type="AlphaFoldDB" id="A0A6G7PY94"/>
<gene>
    <name evidence="1" type="ORF">G4V39_09110</name>
</gene>
<dbReference type="Gene3D" id="1.10.1660.10">
    <property type="match status" value="1"/>
</dbReference>
<evidence type="ECO:0000313" key="2">
    <source>
        <dbReference type="Proteomes" id="UP000502179"/>
    </source>
</evidence>
<dbReference type="KEGG" id="tav:G4V39_09110"/>
<dbReference type="EMBL" id="CP048877">
    <property type="protein sequence ID" value="QIJ72418.1"/>
    <property type="molecule type" value="Genomic_DNA"/>
</dbReference>
<protein>
    <submittedName>
        <fullName evidence="1">MerR family transcriptional regulator</fullName>
    </submittedName>
</protein>
<dbReference type="Pfam" id="PF13411">
    <property type="entry name" value="MerR_1"/>
    <property type="match status" value="1"/>
</dbReference>
<dbReference type="RefSeq" id="WP_166032635.1">
    <property type="nucleotide sequence ID" value="NZ_CP048877.1"/>
</dbReference>
<name>A0A6G7PY94_9BACT</name>
<dbReference type="PROSITE" id="PS50937">
    <property type="entry name" value="HTH_MERR_2"/>
    <property type="match status" value="1"/>
</dbReference>